<sequence>MALSPEPTAIKLQPDFYVSDHGIQLGQNIRALELLQGSSSPGEAHQERQFLDLGCGTGDFTRDHLLPRCSPCSRIVAADVSLEMIEFARKHFNHPKICYDLLDISASEVTDFVLKHGQFDRVFSFFCLHWMKDQKTALKNVAALMKPGGDCLLLFNAYTRVTLLRRKLARMDRWKKYAKECERSVPPTVDLVGKGKDALMSYVQDLLRSADLTPIICDVWPWPSDDNTLDKMIDVSAYDLPRTSPGFASLIYSG</sequence>
<comment type="caution">
    <text evidence="1">The sequence shown here is derived from an EMBL/GenBank/DDBJ whole genome shotgun (WGS) entry which is preliminary data.</text>
</comment>
<evidence type="ECO:0000313" key="2">
    <source>
        <dbReference type="Proteomes" id="UP000805193"/>
    </source>
</evidence>
<dbReference type="EMBL" id="JABSTQ010010523">
    <property type="protein sequence ID" value="KAG0420281.1"/>
    <property type="molecule type" value="Genomic_DNA"/>
</dbReference>
<gene>
    <name evidence="1" type="ORF">HPB47_003584</name>
</gene>
<keyword evidence="2" id="KW-1185">Reference proteome</keyword>
<evidence type="ECO:0000313" key="1">
    <source>
        <dbReference type="EMBL" id="KAG0420281.1"/>
    </source>
</evidence>
<accession>A0AC60PI27</accession>
<proteinExistence type="predicted"/>
<name>A0AC60PI27_IXOPE</name>
<reference evidence="1 2" key="1">
    <citation type="journal article" date="2020" name="Cell">
        <title>Large-Scale Comparative Analyses of Tick Genomes Elucidate Their Genetic Diversity and Vector Capacities.</title>
        <authorList>
            <consortium name="Tick Genome and Microbiome Consortium (TIGMIC)"/>
            <person name="Jia N."/>
            <person name="Wang J."/>
            <person name="Shi W."/>
            <person name="Du L."/>
            <person name="Sun Y."/>
            <person name="Zhan W."/>
            <person name="Jiang J.F."/>
            <person name="Wang Q."/>
            <person name="Zhang B."/>
            <person name="Ji P."/>
            <person name="Bell-Sakyi L."/>
            <person name="Cui X.M."/>
            <person name="Yuan T.T."/>
            <person name="Jiang B.G."/>
            <person name="Yang W.F."/>
            <person name="Lam T.T."/>
            <person name="Chang Q.C."/>
            <person name="Ding S.J."/>
            <person name="Wang X.J."/>
            <person name="Zhu J.G."/>
            <person name="Ruan X.D."/>
            <person name="Zhao L."/>
            <person name="Wei J.T."/>
            <person name="Ye R.Z."/>
            <person name="Que T.C."/>
            <person name="Du C.H."/>
            <person name="Zhou Y.H."/>
            <person name="Cheng J.X."/>
            <person name="Dai P.F."/>
            <person name="Guo W.B."/>
            <person name="Han X.H."/>
            <person name="Huang E.J."/>
            <person name="Li L.F."/>
            <person name="Wei W."/>
            <person name="Gao Y.C."/>
            <person name="Liu J.Z."/>
            <person name="Shao H.Z."/>
            <person name="Wang X."/>
            <person name="Wang C.C."/>
            <person name="Yang T.C."/>
            <person name="Huo Q.B."/>
            <person name="Li W."/>
            <person name="Chen H.Y."/>
            <person name="Chen S.E."/>
            <person name="Zhou L.G."/>
            <person name="Ni X.B."/>
            <person name="Tian J.H."/>
            <person name="Sheng Y."/>
            <person name="Liu T."/>
            <person name="Pan Y.S."/>
            <person name="Xia L.Y."/>
            <person name="Li J."/>
            <person name="Zhao F."/>
            <person name="Cao W.C."/>
        </authorList>
    </citation>
    <scope>NUCLEOTIDE SEQUENCE [LARGE SCALE GENOMIC DNA]</scope>
    <source>
        <strain evidence="1">Iper-2018</strain>
    </source>
</reference>
<dbReference type="Proteomes" id="UP000805193">
    <property type="component" value="Unassembled WGS sequence"/>
</dbReference>
<protein>
    <submittedName>
        <fullName evidence="1">Uncharacterized protein</fullName>
    </submittedName>
</protein>
<organism evidence="1 2">
    <name type="scientific">Ixodes persulcatus</name>
    <name type="common">Taiga tick</name>
    <dbReference type="NCBI Taxonomy" id="34615"/>
    <lineage>
        <taxon>Eukaryota</taxon>
        <taxon>Metazoa</taxon>
        <taxon>Ecdysozoa</taxon>
        <taxon>Arthropoda</taxon>
        <taxon>Chelicerata</taxon>
        <taxon>Arachnida</taxon>
        <taxon>Acari</taxon>
        <taxon>Parasitiformes</taxon>
        <taxon>Ixodida</taxon>
        <taxon>Ixodoidea</taxon>
        <taxon>Ixodidae</taxon>
        <taxon>Ixodinae</taxon>
        <taxon>Ixodes</taxon>
    </lineage>
</organism>